<dbReference type="OrthoDB" id="5242130at2"/>
<protein>
    <recommendedName>
        <fullName evidence="5">Peptidase C-terminal archaeal/bacterial domain-containing protein</fullName>
    </recommendedName>
</protein>
<evidence type="ECO:0000313" key="7">
    <source>
        <dbReference type="Proteomes" id="UP000316598"/>
    </source>
</evidence>
<dbReference type="Pfam" id="PF04151">
    <property type="entry name" value="PPC"/>
    <property type="match status" value="1"/>
</dbReference>
<dbReference type="Pfam" id="PF14312">
    <property type="entry name" value="FG-GAP_2"/>
    <property type="match status" value="7"/>
</dbReference>
<dbReference type="PANTHER" id="PTHR36220">
    <property type="entry name" value="UNNAMED PRODUCT"/>
    <property type="match status" value="1"/>
</dbReference>
<dbReference type="SUPFAM" id="SSF89260">
    <property type="entry name" value="Collagen-binding domain"/>
    <property type="match status" value="1"/>
</dbReference>
<dbReference type="Gene3D" id="2.60.40.3440">
    <property type="match status" value="1"/>
</dbReference>
<keyword evidence="2" id="KW-0677">Repeat</keyword>
<evidence type="ECO:0000256" key="2">
    <source>
        <dbReference type="ARBA" id="ARBA00022737"/>
    </source>
</evidence>
<dbReference type="PROSITE" id="PS51470">
    <property type="entry name" value="FG_GAP"/>
    <property type="match status" value="2"/>
</dbReference>
<keyword evidence="1" id="KW-0732">Signal</keyword>
<feature type="domain" description="Peptidase C-terminal archaeal/bacterial" evidence="5">
    <location>
        <begin position="929"/>
        <end position="1004"/>
    </location>
</feature>
<dbReference type="Gene3D" id="2.60.120.380">
    <property type="match status" value="1"/>
</dbReference>
<name>A0A5C5WS86_9BACT</name>
<dbReference type="InterPro" id="IPR007280">
    <property type="entry name" value="Peptidase_C_arc/bac"/>
</dbReference>
<reference evidence="6 7" key="1">
    <citation type="submission" date="2019-02" db="EMBL/GenBank/DDBJ databases">
        <title>Deep-cultivation of Planctomycetes and their phenomic and genomic characterization uncovers novel biology.</title>
        <authorList>
            <person name="Wiegand S."/>
            <person name="Jogler M."/>
            <person name="Boedeker C."/>
            <person name="Pinto D."/>
            <person name="Vollmers J."/>
            <person name="Rivas-Marin E."/>
            <person name="Kohn T."/>
            <person name="Peeters S.H."/>
            <person name="Heuer A."/>
            <person name="Rast P."/>
            <person name="Oberbeckmann S."/>
            <person name="Bunk B."/>
            <person name="Jeske O."/>
            <person name="Meyerdierks A."/>
            <person name="Storesund J.E."/>
            <person name="Kallscheuer N."/>
            <person name="Luecker S."/>
            <person name="Lage O.M."/>
            <person name="Pohl T."/>
            <person name="Merkel B.J."/>
            <person name="Hornburger P."/>
            <person name="Mueller R.-W."/>
            <person name="Bruemmer F."/>
            <person name="Labrenz M."/>
            <person name="Spormann A.M."/>
            <person name="Op Den Camp H."/>
            <person name="Overmann J."/>
            <person name="Amann R."/>
            <person name="Jetten M.S.M."/>
            <person name="Mascher T."/>
            <person name="Medema M.H."/>
            <person name="Devos D.P."/>
            <person name="Kaster A.-K."/>
            <person name="Ovreas L."/>
            <person name="Rohde M."/>
            <person name="Galperin M.Y."/>
            <person name="Jogler C."/>
        </authorList>
    </citation>
    <scope>NUCLEOTIDE SEQUENCE [LARGE SCALE GENOMIC DNA]</scope>
    <source>
        <strain evidence="6 7">Pla22</strain>
    </source>
</reference>
<dbReference type="NCBIfam" id="TIGR04534">
    <property type="entry name" value="ELWxxDGT_rpt"/>
    <property type="match status" value="6"/>
</dbReference>
<dbReference type="InterPro" id="IPR030916">
    <property type="entry name" value="ELWxxDGT_rpt"/>
</dbReference>
<comment type="caution">
    <text evidence="6">The sequence shown here is derived from an EMBL/GenBank/DDBJ whole genome shotgun (WGS) entry which is preliminary data.</text>
</comment>
<dbReference type="PANTHER" id="PTHR36220:SF1">
    <property type="entry name" value="GAMMA TUBULIN COMPLEX COMPONENT C-TERMINAL DOMAIN-CONTAINING PROTEIN"/>
    <property type="match status" value="1"/>
</dbReference>
<dbReference type="Proteomes" id="UP000316598">
    <property type="component" value="Unassembled WGS sequence"/>
</dbReference>
<feature type="region of interest" description="Disordered" evidence="4">
    <location>
        <begin position="1521"/>
        <end position="1545"/>
    </location>
</feature>
<evidence type="ECO:0000256" key="1">
    <source>
        <dbReference type="ARBA" id="ARBA00022729"/>
    </source>
</evidence>
<keyword evidence="7" id="KW-1185">Reference proteome</keyword>
<dbReference type="InterPro" id="IPR013517">
    <property type="entry name" value="FG-GAP"/>
</dbReference>
<dbReference type="EMBL" id="SJPI01000001">
    <property type="protein sequence ID" value="TWT52953.1"/>
    <property type="molecule type" value="Genomic_DNA"/>
</dbReference>
<dbReference type="Pfam" id="PF17963">
    <property type="entry name" value="Big_9"/>
    <property type="match status" value="1"/>
</dbReference>
<accession>A0A5C5WS86</accession>
<gene>
    <name evidence="6" type="ORF">Pla22_05810</name>
</gene>
<keyword evidence="3" id="KW-0325">Glycoprotein</keyword>
<evidence type="ECO:0000259" key="5">
    <source>
        <dbReference type="Pfam" id="PF04151"/>
    </source>
</evidence>
<evidence type="ECO:0000256" key="3">
    <source>
        <dbReference type="ARBA" id="ARBA00023180"/>
    </source>
</evidence>
<dbReference type="RefSeq" id="WP_146513246.1">
    <property type="nucleotide sequence ID" value="NZ_SJPI01000001.1"/>
</dbReference>
<dbReference type="InterPro" id="IPR013519">
    <property type="entry name" value="Int_alpha_beta-p"/>
</dbReference>
<proteinExistence type="predicted"/>
<evidence type="ECO:0000313" key="6">
    <source>
        <dbReference type="EMBL" id="TWT52953.1"/>
    </source>
</evidence>
<dbReference type="SMART" id="SM00191">
    <property type="entry name" value="Int_alpha"/>
    <property type="match status" value="6"/>
</dbReference>
<evidence type="ECO:0000256" key="4">
    <source>
        <dbReference type="SAM" id="MobiDB-lite"/>
    </source>
</evidence>
<organism evidence="6 7">
    <name type="scientific">Rubripirellula amarantea</name>
    <dbReference type="NCBI Taxonomy" id="2527999"/>
    <lineage>
        <taxon>Bacteria</taxon>
        <taxon>Pseudomonadati</taxon>
        <taxon>Planctomycetota</taxon>
        <taxon>Planctomycetia</taxon>
        <taxon>Pirellulales</taxon>
        <taxon>Pirellulaceae</taxon>
        <taxon>Rubripirellula</taxon>
    </lineage>
</organism>
<dbReference type="Gene3D" id="2.130.10.130">
    <property type="entry name" value="Integrin alpha, N-terminal"/>
    <property type="match status" value="1"/>
</dbReference>
<dbReference type="InterPro" id="IPR028994">
    <property type="entry name" value="Integrin_alpha_N"/>
</dbReference>
<sequence>MSCNRRFSKRAKKTQRVKSAARLRFEVLEDRRLLAVDFSFLGDINAADYGASSAPQGFTQVGAVAFFTAETIQQGRELWKTDGTAAGTVLVKDVSAGSASGAAFGSNMLNVAGTLFFAAREGVHGYELWKSDGTEAGTTLVKDIRPGHLDASPKEFINVGGVLYFTANDGTHGTELWKSDGTSAGTVLVSDIRDGAAGSDPQWMQSARGNVFFSADDGSAGRELWVSDGTVTGTTMPLDIQTGAVGSIPTNLTEFGGEIFFTANDGTVGGELWKSDGTSAGTTLVADVRPGVGGSYGRHLRNLNGTLIFSAFDGTHGWEFWKSDGTTAGTQLVVDSMPGGLGRSMGEAVVVGNQIFAISYDSGGRELWKTDGTAAGTTMVADVSNGTYNTGPTLSAQLTNVGGTLYFSTNDGTSGYELWTSDGTALGTLEVADIYSGVGGSSPAFFADFGGTVLMRAKDSTHGHELWKSDGTVAGTTMVKDIRVDTLTSYPAHFAAVGDTLYFRANDATHGHELWKSDGTPAGTNLVIDLSAGSSNGAPKVMTEANGNLYFHDSGRLWKSDGTTAGTAQVVFTGGGFSNGAYQYDMFNFGGTLLFRGQGAGTGIELMSSDGTAAGTGVLADIRPGSGTSYPTQLTQVGGVVYFRANDGTNGYELWRTDGTTAGTMLVADVNPGAPASNPTNLTNVDGTLYFAADDGTNGIELWKTDGTAAGTVLVSDVHPGSSGSFASNLVNVSGTVYFRAYHASYGHELWKSDGTSAGTTVLDLNPGTASGFATSLTNVDGTLFFYNNDGVHGNELWTSDGTVAGSMMLADIMPGGASSQPGNFTNFGGELYFTAYDNEFGSSLWRSDGTAQGTERLSTSTNGSPQVRSTNGIIIAGNNMFIQGGSNLYGYELYLVTQSDPNDQIAEATTLASGPTSAAIDSLGGSGDVDLYRIDAIAGQAFDFDLDRPIGGLDAALRIFDSAGNQLAVSDNDAGPSPEFSSDEPFLHFVAPQNGTYYIGVSAASNVAYNAVDGRGDVSSTTLGEYQLILTNDWPAPVFNDESASTNADMPLVLPVIPAQYADEFAVLSATNGQHGTVTITGNGTLTYTPDLGFVGTDSFEYEVAAFDAEMMGDSSSTGDRFGYSIDISGDYAIVGAYLDDPDGVTNAGSALIYQRTGLTSWTEVAHLTGDLGAAGLQTSFGWSVAIDGDTAVVGAQYDRENGFRAGAAYVFGRNQGGSNQWGRVAKLAGSDTVLRDLFGRSVDISGDTIVVGASTADPAGSASGAAYVFNRDEGGVSAWGQVKKLIGSTTTTGDRFGQSVSIDNSTIAVGAFRHDGAGNDSGSVYLFKRNRFGVDNWGELIQINAADASANDQFGYSVSLDGSNLAIGAPLDDEAGMNQLGSVYVMSQNQGGVNQFGQVAKLFSDDGTAGDRLGGSVSLDGNRLAVGAVQSDFGGLQSGNAYLFEDSGTGWSQSRLLVNDEVTTADQYGVAVAIDGNMAAVGSWLDNRPDNNSGAAYAFDLQSDTATVTVTVIAQTSELPRTNRTSDRSSITSSSQEEPMDLSGVAKIRSASLTAIEAEAVDRTLEAFVDLEDDEHQELMLDDVALRTLTTKLGR</sequence>